<dbReference type="InterPro" id="IPR043138">
    <property type="entry name" value="GGT_lsub"/>
</dbReference>
<keyword evidence="2" id="KW-1185">Reference proteome</keyword>
<name>A0AAV3ZLV2_9GAST</name>
<dbReference type="InterPro" id="IPR029055">
    <property type="entry name" value="Ntn_hydrolases_N"/>
</dbReference>
<dbReference type="Proteomes" id="UP000735302">
    <property type="component" value="Unassembled WGS sequence"/>
</dbReference>
<proteinExistence type="predicted"/>
<dbReference type="PANTHER" id="PTHR43881">
    <property type="entry name" value="GAMMA-GLUTAMYLTRANSPEPTIDASE (AFU_ORTHOLOGUE AFUA_4G13580)"/>
    <property type="match status" value="1"/>
</dbReference>
<feature type="non-terminal residue" evidence="1">
    <location>
        <position position="1"/>
    </location>
</feature>
<comment type="caution">
    <text evidence="1">The sequence shown here is derived from an EMBL/GenBank/DDBJ whole genome shotgun (WGS) entry which is preliminary data.</text>
</comment>
<organism evidence="1 2">
    <name type="scientific">Plakobranchus ocellatus</name>
    <dbReference type="NCBI Taxonomy" id="259542"/>
    <lineage>
        <taxon>Eukaryota</taxon>
        <taxon>Metazoa</taxon>
        <taxon>Spiralia</taxon>
        <taxon>Lophotrochozoa</taxon>
        <taxon>Mollusca</taxon>
        <taxon>Gastropoda</taxon>
        <taxon>Heterobranchia</taxon>
        <taxon>Euthyneura</taxon>
        <taxon>Panpulmonata</taxon>
        <taxon>Sacoglossa</taxon>
        <taxon>Placobranchoidea</taxon>
        <taxon>Plakobranchidae</taxon>
        <taxon>Plakobranchus</taxon>
    </lineage>
</organism>
<dbReference type="Pfam" id="PF01019">
    <property type="entry name" value="G_glu_transpept"/>
    <property type="match status" value="1"/>
</dbReference>
<gene>
    <name evidence="1" type="ORF">PoB_002280400</name>
</gene>
<accession>A0AAV3ZLV2</accession>
<dbReference type="SUPFAM" id="SSF56235">
    <property type="entry name" value="N-terminal nucleophile aminohydrolases (Ntn hydrolases)"/>
    <property type="match status" value="1"/>
</dbReference>
<dbReference type="InterPro" id="IPR043137">
    <property type="entry name" value="GGT_ssub_C"/>
</dbReference>
<evidence type="ECO:0000313" key="2">
    <source>
        <dbReference type="Proteomes" id="UP000735302"/>
    </source>
</evidence>
<sequence>AHLLQLRENVHGKDLLLNGKAPGHGDIMCNPHLASVLKELAINGKAGFYTGRVAEAVAKVVQQHGGVLTEQDMAAHKATNVEPISTDYKGCRVWELPPNGQGMTALIALNILEGFDLKSMGRNSPTYIHHVIESLRLAFSDTLHYCADPEYNKLPLDQLLSKDYASKRRSMIEKSGVIPRSKLLMSDLNLQNGSDTVYFTTADSEGNACSFINSNYMGFGTGLVPEGCGFTLQNRGFAFSLDPHHCNALAPGKRPYHTIIPAMVTSAETNELLMSFGVMGGFMQPQGHVQVLLNMLEFGLNPQDALDAPRFSLGGIKG</sequence>
<dbReference type="Gene3D" id="1.10.246.130">
    <property type="match status" value="1"/>
</dbReference>
<dbReference type="Gene3D" id="3.60.20.40">
    <property type="match status" value="1"/>
</dbReference>
<reference evidence="1 2" key="1">
    <citation type="journal article" date="2021" name="Elife">
        <title>Chloroplast acquisition without the gene transfer in kleptoplastic sea slugs, Plakobranchus ocellatus.</title>
        <authorList>
            <person name="Maeda T."/>
            <person name="Takahashi S."/>
            <person name="Yoshida T."/>
            <person name="Shimamura S."/>
            <person name="Takaki Y."/>
            <person name="Nagai Y."/>
            <person name="Toyoda A."/>
            <person name="Suzuki Y."/>
            <person name="Arimoto A."/>
            <person name="Ishii H."/>
            <person name="Satoh N."/>
            <person name="Nishiyama T."/>
            <person name="Hasebe M."/>
            <person name="Maruyama T."/>
            <person name="Minagawa J."/>
            <person name="Obokata J."/>
            <person name="Shigenobu S."/>
        </authorList>
    </citation>
    <scope>NUCLEOTIDE SEQUENCE [LARGE SCALE GENOMIC DNA]</scope>
</reference>
<evidence type="ECO:0000313" key="1">
    <source>
        <dbReference type="EMBL" id="GFN96298.1"/>
    </source>
</evidence>
<dbReference type="AlphaFoldDB" id="A0AAV3ZLV2"/>
<dbReference type="InterPro" id="IPR052896">
    <property type="entry name" value="GGT-like_enzyme"/>
</dbReference>
<dbReference type="EMBL" id="BLXT01002667">
    <property type="protein sequence ID" value="GFN96298.1"/>
    <property type="molecule type" value="Genomic_DNA"/>
</dbReference>
<dbReference type="PRINTS" id="PR01210">
    <property type="entry name" value="GGTRANSPTASE"/>
</dbReference>
<dbReference type="PANTHER" id="PTHR43881:SF1">
    <property type="entry name" value="GAMMA-GLUTAMYLTRANSPEPTIDASE (AFU_ORTHOLOGUE AFUA_4G13580)"/>
    <property type="match status" value="1"/>
</dbReference>
<protein>
    <submittedName>
        <fullName evidence="1">Gamma-glutamyltransferase</fullName>
    </submittedName>
</protein>